<protein>
    <recommendedName>
        <fullName evidence="4">DUF5709 domain-containing protein</fullName>
    </recommendedName>
</protein>
<dbReference type="InterPro" id="IPR058742">
    <property type="entry name" value="DUF7989"/>
</dbReference>
<dbReference type="RefSeq" id="WP_247417743.1">
    <property type="nucleotide sequence ID" value="NZ_JALLGW010000001.1"/>
</dbReference>
<evidence type="ECO:0000313" key="2">
    <source>
        <dbReference type="EMBL" id="MFC5973326.1"/>
    </source>
</evidence>
<comment type="caution">
    <text evidence="2">The sequence shown here is derived from an EMBL/GenBank/DDBJ whole genome shotgun (WGS) entry which is preliminary data.</text>
</comment>
<evidence type="ECO:0000313" key="3">
    <source>
        <dbReference type="Proteomes" id="UP001596099"/>
    </source>
</evidence>
<name>A0ABD5RS18_9EURY</name>
<accession>A0ABD5RS18</accession>
<feature type="region of interest" description="Disordered" evidence="1">
    <location>
        <begin position="1"/>
        <end position="122"/>
    </location>
</feature>
<dbReference type="EMBL" id="JBHSQH010000001">
    <property type="protein sequence ID" value="MFC5973326.1"/>
    <property type="molecule type" value="Genomic_DNA"/>
</dbReference>
<dbReference type="Pfam" id="PF25951">
    <property type="entry name" value="DUF7989"/>
    <property type="match status" value="1"/>
</dbReference>
<evidence type="ECO:0008006" key="4">
    <source>
        <dbReference type="Google" id="ProtNLM"/>
    </source>
</evidence>
<feature type="compositionally biased region" description="Acidic residues" evidence="1">
    <location>
        <begin position="84"/>
        <end position="93"/>
    </location>
</feature>
<proteinExistence type="predicted"/>
<feature type="compositionally biased region" description="Basic and acidic residues" evidence="1">
    <location>
        <begin position="94"/>
        <end position="115"/>
    </location>
</feature>
<evidence type="ECO:0000256" key="1">
    <source>
        <dbReference type="SAM" id="MobiDB-lite"/>
    </source>
</evidence>
<dbReference type="AlphaFoldDB" id="A0ABD5RS18"/>
<organism evidence="2 3">
    <name type="scientific">Halomarina salina</name>
    <dbReference type="NCBI Taxonomy" id="1872699"/>
    <lineage>
        <taxon>Archaea</taxon>
        <taxon>Methanobacteriati</taxon>
        <taxon>Methanobacteriota</taxon>
        <taxon>Stenosarchaea group</taxon>
        <taxon>Halobacteria</taxon>
        <taxon>Halobacteriales</taxon>
        <taxon>Natronomonadaceae</taxon>
        <taxon>Halomarina</taxon>
    </lineage>
</organism>
<feature type="compositionally biased region" description="Basic and acidic residues" evidence="1">
    <location>
        <begin position="1"/>
        <end position="32"/>
    </location>
</feature>
<reference evidence="2 3" key="1">
    <citation type="journal article" date="2019" name="Int. J. Syst. Evol. Microbiol.">
        <title>The Global Catalogue of Microorganisms (GCM) 10K type strain sequencing project: providing services to taxonomists for standard genome sequencing and annotation.</title>
        <authorList>
            <consortium name="The Broad Institute Genomics Platform"/>
            <consortium name="The Broad Institute Genome Sequencing Center for Infectious Disease"/>
            <person name="Wu L."/>
            <person name="Ma J."/>
        </authorList>
    </citation>
    <scope>NUCLEOTIDE SEQUENCE [LARGE SCALE GENOMIC DNA]</scope>
    <source>
        <strain evidence="2 3">CGMCC 1.12543</strain>
    </source>
</reference>
<dbReference type="Proteomes" id="UP001596099">
    <property type="component" value="Unassembled WGS sequence"/>
</dbReference>
<keyword evidence="3" id="KW-1185">Reference proteome</keyword>
<gene>
    <name evidence="2" type="ORF">ACFPYI_18505</name>
</gene>
<sequence>MPEHTTRDGRETDRAENRRPDDERPTLADCDHTNPFTGESFGDAMVYHRGPVVAADGGEAEVTERADAESADAEQSTGTAEGDTGPEDEETLGDIDHTPPRDAEDANRVYERGGETPDDDDV</sequence>